<keyword evidence="2" id="KW-0808">Transferase</keyword>
<gene>
    <name evidence="3" type="ORF">G4223_17300</name>
</gene>
<dbReference type="SUPFAM" id="SSF56112">
    <property type="entry name" value="Protein kinase-like (PK-like)"/>
    <property type="match status" value="1"/>
</dbReference>
<comment type="caution">
    <text evidence="3">The sequence shown here is derived from an EMBL/GenBank/DDBJ whole genome shotgun (WGS) entry which is preliminary data.</text>
</comment>
<comment type="similarity">
    <text evidence="1 2">Belongs to the fructosamine kinase family.</text>
</comment>
<keyword evidence="4" id="KW-1185">Reference proteome</keyword>
<accession>A0A7C9V1T0</accession>
<dbReference type="Gene3D" id="3.30.200.20">
    <property type="entry name" value="Phosphorylase Kinase, domain 1"/>
    <property type="match status" value="1"/>
</dbReference>
<dbReference type="GO" id="GO:0016301">
    <property type="term" value="F:kinase activity"/>
    <property type="evidence" value="ECO:0007669"/>
    <property type="project" value="UniProtKB-UniRule"/>
</dbReference>
<keyword evidence="2 3" id="KW-0418">Kinase</keyword>
<dbReference type="EMBL" id="JAAIYP010000044">
    <property type="protein sequence ID" value="NFV81871.1"/>
    <property type="molecule type" value="Genomic_DNA"/>
</dbReference>
<proteinExistence type="inferred from homology"/>
<dbReference type="Gene3D" id="3.90.1200.10">
    <property type="match status" value="1"/>
</dbReference>
<dbReference type="Proteomes" id="UP000480684">
    <property type="component" value="Unassembled WGS sequence"/>
</dbReference>
<evidence type="ECO:0000256" key="2">
    <source>
        <dbReference type="PIRNR" id="PIRNR006221"/>
    </source>
</evidence>
<evidence type="ECO:0000313" key="3">
    <source>
        <dbReference type="EMBL" id="NFV81871.1"/>
    </source>
</evidence>
<dbReference type="PIRSF" id="PIRSF006221">
    <property type="entry name" value="Ketosamine-3-kinase"/>
    <property type="match status" value="1"/>
</dbReference>
<name>A0A7C9V1T0_9PROT</name>
<dbReference type="PANTHER" id="PTHR12149">
    <property type="entry name" value="FRUCTOSAMINE 3 KINASE-RELATED PROTEIN"/>
    <property type="match status" value="1"/>
</dbReference>
<dbReference type="Pfam" id="PF03881">
    <property type="entry name" value="Fructosamin_kin"/>
    <property type="match status" value="1"/>
</dbReference>
<protein>
    <submittedName>
        <fullName evidence="3">Fructosamine kinase family protein</fullName>
    </submittedName>
</protein>
<evidence type="ECO:0000313" key="4">
    <source>
        <dbReference type="Proteomes" id="UP000480684"/>
    </source>
</evidence>
<organism evidence="3 4">
    <name type="scientific">Magnetospirillum aberrantis SpK</name>
    <dbReference type="NCBI Taxonomy" id="908842"/>
    <lineage>
        <taxon>Bacteria</taxon>
        <taxon>Pseudomonadati</taxon>
        <taxon>Pseudomonadota</taxon>
        <taxon>Alphaproteobacteria</taxon>
        <taxon>Rhodospirillales</taxon>
        <taxon>Rhodospirillaceae</taxon>
        <taxon>Magnetospirillum</taxon>
    </lineage>
</organism>
<dbReference type="PANTHER" id="PTHR12149:SF8">
    <property type="entry name" value="PROTEIN-RIBULOSAMINE 3-KINASE"/>
    <property type="match status" value="1"/>
</dbReference>
<reference evidence="3 4" key="1">
    <citation type="submission" date="2020-02" db="EMBL/GenBank/DDBJ databases">
        <authorList>
            <person name="Dziuba M."/>
            <person name="Kuznetsov B."/>
            <person name="Mardanov A."/>
            <person name="Ravin N."/>
            <person name="Grouzdev D."/>
        </authorList>
    </citation>
    <scope>NUCLEOTIDE SEQUENCE [LARGE SCALE GENOMIC DNA]</scope>
    <source>
        <strain evidence="3 4">SpK</strain>
    </source>
</reference>
<dbReference type="RefSeq" id="WP_163682323.1">
    <property type="nucleotide sequence ID" value="NZ_JAAIYP010000044.1"/>
</dbReference>
<dbReference type="InterPro" id="IPR011009">
    <property type="entry name" value="Kinase-like_dom_sf"/>
</dbReference>
<dbReference type="InterPro" id="IPR016477">
    <property type="entry name" value="Fructo-/Ketosamine-3-kinase"/>
</dbReference>
<dbReference type="AlphaFoldDB" id="A0A7C9V1T0"/>
<evidence type="ECO:0000256" key="1">
    <source>
        <dbReference type="ARBA" id="ARBA00009460"/>
    </source>
</evidence>
<sequence length="280" mass="30805">MEVPASRIARALGRAVTGSTALAGGSVARVHLVTLERGGRVVAKLGPGLEPEGWMLGYLASRTTLPVPHVVLAEDDLLLLEYVPAGGGISASVEAHAADLLARLHEVTWHSFGAERDTVIGGLLQPNPPARSWVEFFRDWRVLFMAREALAAGRLSPDLMARIETLAGRLDRWLDEPDQPRLIHGDCWGGNVLARDGRVAAFIDPAIYYADPEVELAFATLFGTFGEAFFARYGEHRPLRPGFWEARRELYLLYPLLVHVRLFGGSYAAEVERIVDRFLG</sequence>